<accession>A0A523UWF6</accession>
<dbReference type="EMBL" id="SOJN01000046">
    <property type="protein sequence ID" value="TET46641.1"/>
    <property type="molecule type" value="Genomic_DNA"/>
</dbReference>
<evidence type="ECO:0000313" key="4">
    <source>
        <dbReference type="Proteomes" id="UP000315525"/>
    </source>
</evidence>
<proteinExistence type="predicted"/>
<feature type="signal peptide" evidence="2">
    <location>
        <begin position="1"/>
        <end position="20"/>
    </location>
</feature>
<evidence type="ECO:0000256" key="1">
    <source>
        <dbReference type="SAM" id="MobiDB-lite"/>
    </source>
</evidence>
<feature type="region of interest" description="Disordered" evidence="1">
    <location>
        <begin position="208"/>
        <end position="228"/>
    </location>
</feature>
<dbReference type="Proteomes" id="UP000315525">
    <property type="component" value="Unassembled WGS sequence"/>
</dbReference>
<sequence length="228" mass="25126">MRKHALLAFVPFLIVLSASAQIPTTRMPYMPTEFKMPSVGSWSQYWSISTEEGDTVVFKYSLTGKEKCGKTDCYWYEFQTTEGKQTNMVKMLVSGDPDEPGHLKRLIIKSGDEPAVELPVGTSHGAGTPPSRVRESNEAEVVSEEENLFTVGKETITTPAGKIKCTHLRIKNQEGQTDLWTNEAIPFFGIAKLVQAGMTMEITGYGESGAKTSISEEPEKMPKPGIGR</sequence>
<evidence type="ECO:0000256" key="2">
    <source>
        <dbReference type="SAM" id="SignalP"/>
    </source>
</evidence>
<evidence type="ECO:0008006" key="5">
    <source>
        <dbReference type="Google" id="ProtNLM"/>
    </source>
</evidence>
<feature type="chain" id="PRO_5021748856" description="DUF3108 domain-containing protein" evidence="2">
    <location>
        <begin position="21"/>
        <end position="228"/>
    </location>
</feature>
<protein>
    <recommendedName>
        <fullName evidence="5">DUF3108 domain-containing protein</fullName>
    </recommendedName>
</protein>
<gene>
    <name evidence="3" type="ORF">E3J62_03280</name>
</gene>
<organism evidence="3 4">
    <name type="scientific">candidate division TA06 bacterium</name>
    <dbReference type="NCBI Taxonomy" id="2250710"/>
    <lineage>
        <taxon>Bacteria</taxon>
        <taxon>Bacteria division TA06</taxon>
    </lineage>
</organism>
<name>A0A523UWF6_UNCT6</name>
<keyword evidence="2" id="KW-0732">Signal</keyword>
<feature type="region of interest" description="Disordered" evidence="1">
    <location>
        <begin position="118"/>
        <end position="139"/>
    </location>
</feature>
<reference evidence="3 4" key="1">
    <citation type="submission" date="2019-03" db="EMBL/GenBank/DDBJ databases">
        <title>Metabolic potential of uncultured bacteria and archaea associated with petroleum seepage in deep-sea sediments.</title>
        <authorList>
            <person name="Dong X."/>
            <person name="Hubert C."/>
        </authorList>
    </citation>
    <scope>NUCLEOTIDE SEQUENCE [LARGE SCALE GENOMIC DNA]</scope>
    <source>
        <strain evidence="3">E44_bin18</strain>
    </source>
</reference>
<evidence type="ECO:0000313" key="3">
    <source>
        <dbReference type="EMBL" id="TET46641.1"/>
    </source>
</evidence>
<dbReference type="AlphaFoldDB" id="A0A523UWF6"/>
<comment type="caution">
    <text evidence="3">The sequence shown here is derived from an EMBL/GenBank/DDBJ whole genome shotgun (WGS) entry which is preliminary data.</text>
</comment>